<dbReference type="Pfam" id="PF01712">
    <property type="entry name" value="dNK"/>
    <property type="match status" value="1"/>
</dbReference>
<dbReference type="GO" id="GO:0005524">
    <property type="term" value="F:ATP binding"/>
    <property type="evidence" value="ECO:0007669"/>
    <property type="project" value="UniProtKB-KW"/>
</dbReference>
<protein>
    <submittedName>
        <fullName evidence="8">Deoxynucleoside kinase</fullName>
    </submittedName>
</protein>
<evidence type="ECO:0000256" key="1">
    <source>
        <dbReference type="ARBA" id="ARBA00007420"/>
    </source>
</evidence>
<dbReference type="OrthoDB" id="9776634at2"/>
<dbReference type="PANTHER" id="PTHR10513:SF46">
    <property type="entry name" value="DEOXYGUANOSINE KINASE"/>
    <property type="match status" value="1"/>
</dbReference>
<evidence type="ECO:0000256" key="5">
    <source>
        <dbReference type="ARBA" id="ARBA00022840"/>
    </source>
</evidence>
<evidence type="ECO:0000256" key="4">
    <source>
        <dbReference type="ARBA" id="ARBA00022777"/>
    </source>
</evidence>
<dbReference type="GO" id="GO:0005737">
    <property type="term" value="C:cytoplasm"/>
    <property type="evidence" value="ECO:0007669"/>
    <property type="project" value="TreeGrafter"/>
</dbReference>
<accession>A0A4S4BP18</accession>
<evidence type="ECO:0000256" key="6">
    <source>
        <dbReference type="PIRSR" id="PIRSR000705-3"/>
    </source>
</evidence>
<dbReference type="PIRSF" id="PIRSF000705">
    <property type="entry name" value="DNK"/>
    <property type="match status" value="1"/>
</dbReference>
<dbReference type="SUPFAM" id="SSF52540">
    <property type="entry name" value="P-loop containing nucleoside triphosphate hydrolases"/>
    <property type="match status" value="1"/>
</dbReference>
<organism evidence="8 9">
    <name type="scientific">Metabacillus sediminilitoris</name>
    <dbReference type="NCBI Taxonomy" id="2567941"/>
    <lineage>
        <taxon>Bacteria</taxon>
        <taxon>Bacillati</taxon>
        <taxon>Bacillota</taxon>
        <taxon>Bacilli</taxon>
        <taxon>Bacillales</taxon>
        <taxon>Bacillaceae</taxon>
        <taxon>Metabacillus</taxon>
    </lineage>
</organism>
<dbReference type="EMBL" id="SSNT01000039">
    <property type="protein sequence ID" value="THF74282.1"/>
    <property type="molecule type" value="Genomic_DNA"/>
</dbReference>
<evidence type="ECO:0000256" key="3">
    <source>
        <dbReference type="ARBA" id="ARBA00022741"/>
    </source>
</evidence>
<dbReference type="Gene3D" id="3.40.50.300">
    <property type="entry name" value="P-loop containing nucleotide triphosphate hydrolases"/>
    <property type="match status" value="1"/>
</dbReference>
<keyword evidence="5 6" id="KW-0067">ATP-binding</keyword>
<keyword evidence="4 8" id="KW-0418">Kinase</keyword>
<feature type="domain" description="Deoxynucleoside kinase" evidence="7">
    <location>
        <begin position="7"/>
        <end position="206"/>
    </location>
</feature>
<sequence length="217" mass="25715">MMNTPFITVEGPIGVGKTSLSKAIADYYQFHLLKEIVDENPFLGKFYSNIEEWSFQTEMFFLCNRFKQLEDINKQYLQMNKSVIADYHIYKNLIFAKRTLKKEQYDKYLKIYDILTEDMPKPNLIIYLNASLETLLKRIAKRGREIERNIDPKYLLQLSEDYEVAMTQWEKENPSIPVLRFNGDTMDFIQNPSDLTYILNTLDQFLHKGASTNEFTR</sequence>
<keyword evidence="3 6" id="KW-0547">Nucleotide-binding</keyword>
<dbReference type="InterPro" id="IPR027417">
    <property type="entry name" value="P-loop_NTPase"/>
</dbReference>
<gene>
    <name evidence="8" type="ORF">E6W99_25550</name>
</gene>
<evidence type="ECO:0000259" key="7">
    <source>
        <dbReference type="Pfam" id="PF01712"/>
    </source>
</evidence>
<evidence type="ECO:0000313" key="8">
    <source>
        <dbReference type="EMBL" id="THF74282.1"/>
    </source>
</evidence>
<dbReference type="AlphaFoldDB" id="A0A4S4BP18"/>
<comment type="similarity">
    <text evidence="1">Belongs to the DCK/DGK family.</text>
</comment>
<proteinExistence type="inferred from homology"/>
<name>A0A4S4BP18_9BACI</name>
<dbReference type="FunFam" id="3.40.50.300:FF:000659">
    <property type="entry name" value="Deoxyguanosine kinase"/>
    <property type="match status" value="1"/>
</dbReference>
<dbReference type="CDD" id="cd01673">
    <property type="entry name" value="dNK"/>
    <property type="match status" value="1"/>
</dbReference>
<dbReference type="PANTHER" id="PTHR10513">
    <property type="entry name" value="DEOXYNUCLEOSIDE KINASE"/>
    <property type="match status" value="1"/>
</dbReference>
<dbReference type="Proteomes" id="UP000310334">
    <property type="component" value="Unassembled WGS sequence"/>
</dbReference>
<dbReference type="GO" id="GO:0019136">
    <property type="term" value="F:deoxynucleoside kinase activity"/>
    <property type="evidence" value="ECO:0007669"/>
    <property type="project" value="InterPro"/>
</dbReference>
<dbReference type="InterPro" id="IPR002624">
    <property type="entry name" value="DCK/DGK"/>
</dbReference>
<dbReference type="RefSeq" id="WP_136359155.1">
    <property type="nucleotide sequence ID" value="NZ_CP046266.1"/>
</dbReference>
<dbReference type="InterPro" id="IPR050566">
    <property type="entry name" value="Deoxyribonucleoside_kinase"/>
</dbReference>
<dbReference type="InterPro" id="IPR031314">
    <property type="entry name" value="DNK_dom"/>
</dbReference>
<keyword evidence="2" id="KW-0808">Transferase</keyword>
<feature type="binding site" evidence="6">
    <location>
        <begin position="11"/>
        <end position="19"/>
    </location>
    <ligand>
        <name>ATP</name>
        <dbReference type="ChEBI" id="CHEBI:30616"/>
    </ligand>
</feature>
<comment type="caution">
    <text evidence="8">The sequence shown here is derived from an EMBL/GenBank/DDBJ whole genome shotgun (WGS) entry which is preliminary data.</text>
</comment>
<reference evidence="8 9" key="1">
    <citation type="submission" date="2019-04" db="EMBL/GenBank/DDBJ databases">
        <title>Bacillus sediminilitoris sp. nov., isolated from a tidal flat sediment on the East China Sea.</title>
        <authorList>
            <person name="Wei Y."/>
            <person name="Mao H."/>
            <person name="Fang J."/>
        </authorList>
    </citation>
    <scope>NUCLEOTIDE SEQUENCE [LARGE SCALE GENOMIC DNA]</scope>
    <source>
        <strain evidence="8 9">DSL-17</strain>
    </source>
</reference>
<feature type="binding site" evidence="6">
    <location>
        <begin position="138"/>
        <end position="142"/>
    </location>
    <ligand>
        <name>ATP</name>
        <dbReference type="ChEBI" id="CHEBI:30616"/>
    </ligand>
</feature>
<evidence type="ECO:0000256" key="2">
    <source>
        <dbReference type="ARBA" id="ARBA00022679"/>
    </source>
</evidence>
<keyword evidence="9" id="KW-1185">Reference proteome</keyword>
<evidence type="ECO:0000313" key="9">
    <source>
        <dbReference type="Proteomes" id="UP000310334"/>
    </source>
</evidence>